<keyword evidence="3" id="KW-0645">Protease</keyword>
<evidence type="ECO:0000256" key="2">
    <source>
        <dbReference type="ARBA" id="ARBA00012759"/>
    </source>
</evidence>
<accession>A0A1Q5U850</accession>
<keyword evidence="8" id="KW-1185">Reference proteome</keyword>
<dbReference type="Pfam" id="PF10275">
    <property type="entry name" value="Peptidase_C65"/>
    <property type="match status" value="1"/>
</dbReference>
<dbReference type="PANTHER" id="PTHR12931">
    <property type="entry name" value="UBIQUITIN THIOLESTERASE PROTEIN OTUB"/>
    <property type="match status" value="1"/>
</dbReference>
<dbReference type="EC" id="3.4.19.12" evidence="2"/>
<keyword evidence="6" id="KW-0788">Thiol protease</keyword>
<dbReference type="Proteomes" id="UP000186955">
    <property type="component" value="Unassembled WGS sequence"/>
</dbReference>
<comment type="caution">
    <text evidence="7">The sequence shown here is derived from an EMBL/GenBank/DDBJ whole genome shotgun (WGS) entry which is preliminary data.</text>
</comment>
<gene>
    <name evidence="7" type="ORF">PENSUB_5529</name>
</gene>
<sequence>MDALSPDKMERFHKLSDDFEPHLHDPLVSTKQLSISIALDYANADPTLATKASMLAVAHPMNRIMKSDGNCGWRAVAFGYFETLFALRDPTRLQHELIRIKSLSLLLGQVGQPEQLYGVFVDATADIFERTFAAIQNGERNEAFLVNAFNEEYNSNAVLTYFRLLTSAWMKLNPHSYHNFLSLPLEQYCATHIETAQTEIDEVGLQALVDVVIEGSGFGLEVLRLDRGEDDVLTPDQLSPSRPSGITISLLCRPGHHDLLYPADQTIHITPVVNYQYAMSSNYSQWDQNALSLDLDSHLMSIPNLTADSVFGAGSPMFSMASVSPAAASPFRVSSAQEMMYQSPTQSHPPIPPIPLSFSMPTRPSVALPLMIALPSRSSDGLQIRLNPLVMKPNLSHSLLLSTPFKK</sequence>
<dbReference type="GO" id="GO:0043130">
    <property type="term" value="F:ubiquitin binding"/>
    <property type="evidence" value="ECO:0007669"/>
    <property type="project" value="TreeGrafter"/>
</dbReference>
<dbReference type="GO" id="GO:0006508">
    <property type="term" value="P:proteolysis"/>
    <property type="evidence" value="ECO:0007669"/>
    <property type="project" value="UniProtKB-KW"/>
</dbReference>
<dbReference type="EMBL" id="MNBE01000565">
    <property type="protein sequence ID" value="OKP08643.1"/>
    <property type="molecule type" value="Genomic_DNA"/>
</dbReference>
<dbReference type="CDD" id="cd22749">
    <property type="entry name" value="Otubain_C65"/>
    <property type="match status" value="1"/>
</dbReference>
<dbReference type="SUPFAM" id="SSF54001">
    <property type="entry name" value="Cysteine proteinases"/>
    <property type="match status" value="1"/>
</dbReference>
<evidence type="ECO:0000313" key="8">
    <source>
        <dbReference type="Proteomes" id="UP000186955"/>
    </source>
</evidence>
<dbReference type="GO" id="GO:0071108">
    <property type="term" value="P:protein K48-linked deubiquitination"/>
    <property type="evidence" value="ECO:0007669"/>
    <property type="project" value="TreeGrafter"/>
</dbReference>
<dbReference type="GO" id="GO:0004843">
    <property type="term" value="F:cysteine-type deubiquitinase activity"/>
    <property type="evidence" value="ECO:0007669"/>
    <property type="project" value="UniProtKB-EC"/>
</dbReference>
<dbReference type="InterPro" id="IPR042467">
    <property type="entry name" value="Peptidase_C65_otubain_sub2"/>
</dbReference>
<evidence type="ECO:0000256" key="4">
    <source>
        <dbReference type="ARBA" id="ARBA00022786"/>
    </source>
</evidence>
<organism evidence="7 8">
    <name type="scientific">Penicillium subrubescens</name>
    <dbReference type="NCBI Taxonomy" id="1316194"/>
    <lineage>
        <taxon>Eukaryota</taxon>
        <taxon>Fungi</taxon>
        <taxon>Dikarya</taxon>
        <taxon>Ascomycota</taxon>
        <taxon>Pezizomycotina</taxon>
        <taxon>Eurotiomycetes</taxon>
        <taxon>Eurotiomycetidae</taxon>
        <taxon>Eurotiales</taxon>
        <taxon>Aspergillaceae</taxon>
        <taxon>Penicillium</taxon>
    </lineage>
</organism>
<dbReference type="PANTHER" id="PTHR12931:SF15">
    <property type="entry name" value="UBIQUITIN THIOESTERASE OTUBAIN-LIKE"/>
    <property type="match status" value="1"/>
</dbReference>
<dbReference type="Gene3D" id="3.30.200.60">
    <property type="entry name" value="Peptidase C65 Otubain, subdomain 1"/>
    <property type="match status" value="1"/>
</dbReference>
<dbReference type="InterPro" id="IPR042468">
    <property type="entry name" value="Peptidase_C65_otubain_sub1"/>
</dbReference>
<name>A0A1Q5U850_9EURO</name>
<keyword evidence="4" id="KW-0833">Ubl conjugation pathway</keyword>
<dbReference type="STRING" id="1316194.A0A1Q5U850"/>
<keyword evidence="5" id="KW-0378">Hydrolase</keyword>
<dbReference type="Gene3D" id="1.20.1300.20">
    <property type="entry name" value="Peptidase C65 Otubain, subdomain 2"/>
    <property type="match status" value="1"/>
</dbReference>
<evidence type="ECO:0000313" key="7">
    <source>
        <dbReference type="EMBL" id="OKP08643.1"/>
    </source>
</evidence>
<dbReference type="InterPro" id="IPR019400">
    <property type="entry name" value="Peptidase_C65_otubain"/>
</dbReference>
<proteinExistence type="predicted"/>
<evidence type="ECO:0000256" key="3">
    <source>
        <dbReference type="ARBA" id="ARBA00022670"/>
    </source>
</evidence>
<evidence type="ECO:0000256" key="1">
    <source>
        <dbReference type="ARBA" id="ARBA00000707"/>
    </source>
</evidence>
<reference evidence="7 8" key="1">
    <citation type="submission" date="2016-10" db="EMBL/GenBank/DDBJ databases">
        <title>Genome sequence of the ascomycete fungus Penicillium subrubescens.</title>
        <authorList>
            <person name="De Vries R.P."/>
            <person name="Peng M."/>
            <person name="Dilokpimol A."/>
            <person name="Hilden K."/>
            <person name="Makela M.R."/>
            <person name="Grigoriev I."/>
            <person name="Riley R."/>
            <person name="Granchi Z."/>
        </authorList>
    </citation>
    <scope>NUCLEOTIDE SEQUENCE [LARGE SCALE GENOMIC DNA]</scope>
    <source>
        <strain evidence="7 8">CBS 132785</strain>
    </source>
</reference>
<dbReference type="InterPro" id="IPR038765">
    <property type="entry name" value="Papain-like_cys_pep_sf"/>
</dbReference>
<evidence type="ECO:0000256" key="5">
    <source>
        <dbReference type="ARBA" id="ARBA00022801"/>
    </source>
</evidence>
<dbReference type="AlphaFoldDB" id="A0A1Q5U850"/>
<dbReference type="GO" id="GO:0005634">
    <property type="term" value="C:nucleus"/>
    <property type="evidence" value="ECO:0007669"/>
    <property type="project" value="TreeGrafter"/>
</dbReference>
<comment type="catalytic activity">
    <reaction evidence="1">
        <text>Thiol-dependent hydrolysis of ester, thioester, amide, peptide and isopeptide bonds formed by the C-terminal Gly of ubiquitin (a 76-residue protein attached to proteins as an intracellular targeting signal).</text>
        <dbReference type="EC" id="3.4.19.12"/>
    </reaction>
</comment>
<protein>
    <recommendedName>
        <fullName evidence="2">ubiquitinyl hydrolase 1</fullName>
        <ecNumber evidence="2">3.4.19.12</ecNumber>
    </recommendedName>
</protein>
<evidence type="ECO:0000256" key="6">
    <source>
        <dbReference type="ARBA" id="ARBA00022807"/>
    </source>
</evidence>